<name>A0A0F9W1F8_9ZZZZ</name>
<dbReference type="GO" id="GO:0016787">
    <property type="term" value="F:hydrolase activity"/>
    <property type="evidence" value="ECO:0007669"/>
    <property type="project" value="UniProtKB-KW"/>
</dbReference>
<feature type="domain" description="Helicase C-terminal" evidence="7">
    <location>
        <begin position="233"/>
        <end position="377"/>
    </location>
</feature>
<evidence type="ECO:0000259" key="8">
    <source>
        <dbReference type="PROSITE" id="PS51195"/>
    </source>
</evidence>
<dbReference type="SMART" id="SM00490">
    <property type="entry name" value="HELICc"/>
    <property type="match status" value="1"/>
</dbReference>
<dbReference type="Pfam" id="PF00271">
    <property type="entry name" value="Helicase_C"/>
    <property type="match status" value="1"/>
</dbReference>
<evidence type="ECO:0000256" key="1">
    <source>
        <dbReference type="ARBA" id="ARBA00022741"/>
    </source>
</evidence>
<evidence type="ECO:0000256" key="5">
    <source>
        <dbReference type="SAM" id="MobiDB-lite"/>
    </source>
</evidence>
<dbReference type="SMART" id="SM00487">
    <property type="entry name" value="DEXDc"/>
    <property type="match status" value="1"/>
</dbReference>
<evidence type="ECO:0000256" key="2">
    <source>
        <dbReference type="ARBA" id="ARBA00022801"/>
    </source>
</evidence>
<dbReference type="SUPFAM" id="SSF52540">
    <property type="entry name" value="P-loop containing nucleoside triphosphate hydrolases"/>
    <property type="match status" value="1"/>
</dbReference>
<dbReference type="GO" id="GO:0003724">
    <property type="term" value="F:RNA helicase activity"/>
    <property type="evidence" value="ECO:0007669"/>
    <property type="project" value="InterPro"/>
</dbReference>
<dbReference type="GO" id="GO:0005829">
    <property type="term" value="C:cytosol"/>
    <property type="evidence" value="ECO:0007669"/>
    <property type="project" value="TreeGrafter"/>
</dbReference>
<keyword evidence="2" id="KW-0378">Hydrolase</keyword>
<reference evidence="9" key="1">
    <citation type="journal article" date="2015" name="Nature">
        <title>Complex archaea that bridge the gap between prokaryotes and eukaryotes.</title>
        <authorList>
            <person name="Spang A."/>
            <person name="Saw J.H."/>
            <person name="Jorgensen S.L."/>
            <person name="Zaremba-Niedzwiedzka K."/>
            <person name="Martijn J."/>
            <person name="Lind A.E."/>
            <person name="van Eijk R."/>
            <person name="Schleper C."/>
            <person name="Guy L."/>
            <person name="Ettema T.J."/>
        </authorList>
    </citation>
    <scope>NUCLEOTIDE SEQUENCE</scope>
</reference>
<feature type="domain" description="DEAD-box RNA helicase Q" evidence="8">
    <location>
        <begin position="7"/>
        <end position="35"/>
    </location>
</feature>
<dbReference type="Gene3D" id="3.40.50.300">
    <property type="entry name" value="P-loop containing nucleotide triphosphate hydrolases"/>
    <property type="match status" value="2"/>
</dbReference>
<dbReference type="PANTHER" id="PTHR47959:SF13">
    <property type="entry name" value="ATP-DEPENDENT RNA HELICASE RHLE"/>
    <property type="match status" value="1"/>
</dbReference>
<feature type="compositionally biased region" description="Basic residues" evidence="5">
    <location>
        <begin position="385"/>
        <end position="411"/>
    </location>
</feature>
<dbReference type="PROSITE" id="PS51192">
    <property type="entry name" value="HELICASE_ATP_BIND_1"/>
    <property type="match status" value="1"/>
</dbReference>
<dbReference type="InterPro" id="IPR044742">
    <property type="entry name" value="DEAD/DEAH_RhlB"/>
</dbReference>
<gene>
    <name evidence="9" type="ORF">LCGC14_0016270</name>
</gene>
<keyword evidence="3" id="KW-0347">Helicase</keyword>
<dbReference type="PROSITE" id="PS51195">
    <property type="entry name" value="Q_MOTIF"/>
    <property type="match status" value="1"/>
</dbReference>
<dbReference type="GO" id="GO:0003676">
    <property type="term" value="F:nucleic acid binding"/>
    <property type="evidence" value="ECO:0007669"/>
    <property type="project" value="InterPro"/>
</dbReference>
<accession>A0A0F9W1F8</accession>
<dbReference type="EMBL" id="LAZR01000003">
    <property type="protein sequence ID" value="KKO11151.1"/>
    <property type="molecule type" value="Genomic_DNA"/>
</dbReference>
<keyword evidence="4" id="KW-0067">ATP-binding</keyword>
<dbReference type="InterPro" id="IPR014001">
    <property type="entry name" value="Helicase_ATP-bd"/>
</dbReference>
<dbReference type="PANTHER" id="PTHR47959">
    <property type="entry name" value="ATP-DEPENDENT RNA HELICASE RHLE-RELATED"/>
    <property type="match status" value="1"/>
</dbReference>
<dbReference type="GO" id="GO:0005524">
    <property type="term" value="F:ATP binding"/>
    <property type="evidence" value="ECO:0007669"/>
    <property type="project" value="UniProtKB-KW"/>
</dbReference>
<evidence type="ECO:0000313" key="9">
    <source>
        <dbReference type="EMBL" id="KKO11151.1"/>
    </source>
</evidence>
<protein>
    <recommendedName>
        <fullName evidence="10">DEAD/DEAH box helicase</fullName>
    </recommendedName>
</protein>
<organism evidence="9">
    <name type="scientific">marine sediment metagenome</name>
    <dbReference type="NCBI Taxonomy" id="412755"/>
    <lineage>
        <taxon>unclassified sequences</taxon>
        <taxon>metagenomes</taxon>
        <taxon>ecological metagenomes</taxon>
    </lineage>
</organism>
<dbReference type="InterPro" id="IPR027417">
    <property type="entry name" value="P-loop_NTPase"/>
</dbReference>
<proteinExistence type="predicted"/>
<keyword evidence="1" id="KW-0547">Nucleotide-binding</keyword>
<feature type="domain" description="Helicase ATP-binding" evidence="6">
    <location>
        <begin position="38"/>
        <end position="207"/>
    </location>
</feature>
<evidence type="ECO:0000259" key="7">
    <source>
        <dbReference type="PROSITE" id="PS51194"/>
    </source>
</evidence>
<comment type="caution">
    <text evidence="9">The sequence shown here is derived from an EMBL/GenBank/DDBJ whole genome shotgun (WGS) entry which is preliminary data.</text>
</comment>
<sequence length="411" mass="45540">MSTENDVTFADFPLHESIHQSIREVGYERPTPIQAQCIPPALEGKDVIGLAQTGTGKTAAFAIPIIQRLAGRPDLGALVLAPTRELAAQITAMFNELGAASGVRVATIVGGVPMEKDYAALRAWPNVLVATPGRLIDHIESDKISMSEIEILTVDEADRMHDMGFIPQIRMILSVLPAKRQTMMFTATMPDDVERIARKNMRDPVRIQIGIVAPAHRARQELFELAEDDKGRLLLELLGKTKGRVLVFVRTKRGVDRLARRISRRGVDAAAIHGDLDQVYRDKALADFRSGRHRVLVATDIAARGLDVSNIEHVINYDFPHNAEDYVHRIGRTARVDASGLATSFVTRDDRRYVNGVRKLIGDKLPAPIRLESYDASGGDERPKPKGKGQYRSNRRSRRPSSRRRSGSATK</sequence>
<dbReference type="InterPro" id="IPR050079">
    <property type="entry name" value="DEAD_box_RNA_helicase"/>
</dbReference>
<dbReference type="InterPro" id="IPR001650">
    <property type="entry name" value="Helicase_C-like"/>
</dbReference>
<dbReference type="PROSITE" id="PS51194">
    <property type="entry name" value="HELICASE_CTER"/>
    <property type="match status" value="1"/>
</dbReference>
<feature type="region of interest" description="Disordered" evidence="5">
    <location>
        <begin position="371"/>
        <end position="411"/>
    </location>
</feature>
<dbReference type="InterPro" id="IPR011545">
    <property type="entry name" value="DEAD/DEAH_box_helicase_dom"/>
</dbReference>
<evidence type="ECO:0000259" key="6">
    <source>
        <dbReference type="PROSITE" id="PS51192"/>
    </source>
</evidence>
<dbReference type="InterPro" id="IPR014014">
    <property type="entry name" value="RNA_helicase_DEAD_Q_motif"/>
</dbReference>
<evidence type="ECO:0000256" key="4">
    <source>
        <dbReference type="ARBA" id="ARBA00022840"/>
    </source>
</evidence>
<evidence type="ECO:0000256" key="3">
    <source>
        <dbReference type="ARBA" id="ARBA00022806"/>
    </source>
</evidence>
<dbReference type="CDD" id="cd00268">
    <property type="entry name" value="DEADc"/>
    <property type="match status" value="1"/>
</dbReference>
<dbReference type="CDD" id="cd18787">
    <property type="entry name" value="SF2_C_DEAD"/>
    <property type="match status" value="1"/>
</dbReference>
<dbReference type="Pfam" id="PF00270">
    <property type="entry name" value="DEAD"/>
    <property type="match status" value="1"/>
</dbReference>
<dbReference type="AlphaFoldDB" id="A0A0F9W1F8"/>
<evidence type="ECO:0008006" key="10">
    <source>
        <dbReference type="Google" id="ProtNLM"/>
    </source>
</evidence>